<dbReference type="SUPFAM" id="SSF51011">
    <property type="entry name" value="Glycosyl hydrolase domain"/>
    <property type="match status" value="1"/>
</dbReference>
<proteinExistence type="inferred from homology"/>
<dbReference type="PANTHER" id="PTHR23421">
    <property type="entry name" value="BETA-GALACTOSIDASE RELATED"/>
    <property type="match status" value="1"/>
</dbReference>
<dbReference type="InterPro" id="IPR037110">
    <property type="entry name" value="Betagal_dom2_sf"/>
</dbReference>
<accession>A0AAD7XD87</accession>
<dbReference type="EC" id="3.2.1.23" evidence="3"/>
<dbReference type="SUPFAM" id="SSF51445">
    <property type="entry name" value="(Trans)glycosidases"/>
    <property type="match status" value="1"/>
</dbReference>
<dbReference type="InterPro" id="IPR001944">
    <property type="entry name" value="Glycoside_Hdrlase_35"/>
</dbReference>
<keyword evidence="12" id="KW-1185">Reference proteome</keyword>
<dbReference type="GO" id="GO:0004565">
    <property type="term" value="F:beta-galactosidase activity"/>
    <property type="evidence" value="ECO:0007669"/>
    <property type="project" value="UniProtKB-EC"/>
</dbReference>
<keyword evidence="4 9" id="KW-0732">Signal</keyword>
<dbReference type="Proteomes" id="UP001215151">
    <property type="component" value="Unassembled WGS sequence"/>
</dbReference>
<dbReference type="FunFam" id="3.20.20.80:FF:000040">
    <property type="entry name" value="Beta-galactosidase A"/>
    <property type="match status" value="1"/>
</dbReference>
<comment type="similarity">
    <text evidence="2 8">Belongs to the glycosyl hydrolase 35 family.</text>
</comment>
<dbReference type="InterPro" id="IPR017853">
    <property type="entry name" value="GH"/>
</dbReference>
<evidence type="ECO:0000256" key="1">
    <source>
        <dbReference type="ARBA" id="ARBA00001412"/>
    </source>
</evidence>
<keyword evidence="7" id="KW-0326">Glycosidase</keyword>
<comment type="catalytic activity">
    <reaction evidence="1">
        <text>Hydrolysis of terminal non-reducing beta-D-galactose residues in beta-D-galactosides.</text>
        <dbReference type="EC" id="3.2.1.23"/>
    </reaction>
</comment>
<dbReference type="EMBL" id="JAPEVG010000016">
    <property type="protein sequence ID" value="KAJ8496275.1"/>
    <property type="molecule type" value="Genomic_DNA"/>
</dbReference>
<keyword evidence="5" id="KW-0378">Hydrolase</keyword>
<evidence type="ECO:0000259" key="10">
    <source>
        <dbReference type="SMART" id="SM01029"/>
    </source>
</evidence>
<dbReference type="Pfam" id="PF10435">
    <property type="entry name" value="BetaGal_dom2"/>
    <property type="match status" value="1"/>
</dbReference>
<organism evidence="11 12">
    <name type="scientific">Trametes cubensis</name>
    <dbReference type="NCBI Taxonomy" id="1111947"/>
    <lineage>
        <taxon>Eukaryota</taxon>
        <taxon>Fungi</taxon>
        <taxon>Dikarya</taxon>
        <taxon>Basidiomycota</taxon>
        <taxon>Agaricomycotina</taxon>
        <taxon>Agaricomycetes</taxon>
        <taxon>Polyporales</taxon>
        <taxon>Polyporaceae</taxon>
        <taxon>Trametes</taxon>
    </lineage>
</organism>
<evidence type="ECO:0000256" key="3">
    <source>
        <dbReference type="ARBA" id="ARBA00012756"/>
    </source>
</evidence>
<name>A0AAD7XD87_9APHY</name>
<feature type="domain" description="Beta-galactosidase" evidence="10">
    <location>
        <begin position="398"/>
        <end position="577"/>
    </location>
</feature>
<gene>
    <name evidence="11" type="ORF">ONZ51_g1204</name>
</gene>
<dbReference type="InterPro" id="IPR031330">
    <property type="entry name" value="Gly_Hdrlase_35_cat"/>
</dbReference>
<evidence type="ECO:0000256" key="8">
    <source>
        <dbReference type="RuleBase" id="RU003679"/>
    </source>
</evidence>
<dbReference type="AlphaFoldDB" id="A0AAD7XD87"/>
<dbReference type="Gene3D" id="2.60.390.10">
    <property type="entry name" value="Beta-galactosidase, domain 3"/>
    <property type="match status" value="1"/>
</dbReference>
<evidence type="ECO:0000256" key="9">
    <source>
        <dbReference type="SAM" id="SignalP"/>
    </source>
</evidence>
<evidence type="ECO:0000313" key="12">
    <source>
        <dbReference type="Proteomes" id="UP001215151"/>
    </source>
</evidence>
<evidence type="ECO:0000256" key="4">
    <source>
        <dbReference type="ARBA" id="ARBA00022729"/>
    </source>
</evidence>
<dbReference type="SMART" id="SM01029">
    <property type="entry name" value="BetaGal_dom2"/>
    <property type="match status" value="1"/>
</dbReference>
<evidence type="ECO:0000256" key="2">
    <source>
        <dbReference type="ARBA" id="ARBA00009809"/>
    </source>
</evidence>
<evidence type="ECO:0000256" key="7">
    <source>
        <dbReference type="ARBA" id="ARBA00023295"/>
    </source>
</evidence>
<protein>
    <recommendedName>
        <fullName evidence="3">beta-galactosidase</fullName>
        <ecNumber evidence="3">3.2.1.23</ecNumber>
    </recommendedName>
</protein>
<dbReference type="InterPro" id="IPR025972">
    <property type="entry name" value="BetaGal_dom3"/>
</dbReference>
<dbReference type="Pfam" id="PF01301">
    <property type="entry name" value="Glyco_hydro_35"/>
    <property type="match status" value="1"/>
</dbReference>
<dbReference type="PROSITE" id="PS51257">
    <property type="entry name" value="PROKAR_LIPOPROTEIN"/>
    <property type="match status" value="1"/>
</dbReference>
<dbReference type="SUPFAM" id="SSF49785">
    <property type="entry name" value="Galactose-binding domain-like"/>
    <property type="match status" value="2"/>
</dbReference>
<dbReference type="Gene3D" id="2.60.120.260">
    <property type="entry name" value="Galactose-binding domain-like"/>
    <property type="match status" value="2"/>
</dbReference>
<dbReference type="GO" id="GO:0005975">
    <property type="term" value="P:carbohydrate metabolic process"/>
    <property type="evidence" value="ECO:0007669"/>
    <property type="project" value="InterPro"/>
</dbReference>
<dbReference type="InterPro" id="IPR018954">
    <property type="entry name" value="Betagal_dom2"/>
</dbReference>
<dbReference type="SUPFAM" id="SSF117100">
    <property type="entry name" value="Beta-galactosidase LacA, domain 3"/>
    <property type="match status" value="1"/>
</dbReference>
<dbReference type="Gene3D" id="3.20.20.80">
    <property type="entry name" value="Glycosidases"/>
    <property type="match status" value="1"/>
</dbReference>
<dbReference type="Gene3D" id="2.102.20.10">
    <property type="entry name" value="Beta-galactosidase, domain 2"/>
    <property type="match status" value="1"/>
</dbReference>
<dbReference type="PRINTS" id="PR00742">
    <property type="entry name" value="GLHYDRLASE35"/>
</dbReference>
<dbReference type="Pfam" id="PF13363">
    <property type="entry name" value="BetaGal_dom3"/>
    <property type="match status" value="1"/>
</dbReference>
<sequence>MRLPLRALSAIQAFLAIAVACLATTRAADPPRKSNGLSDVVQWDNYTLFLHDQRMFLYSGEFHTFRLPVPELWLDIFQRMVAAGMNGVSIYIHWGLTNPAPGVFDFDDWRAIQPIFDAAKLSGIFVILRPGPYINAETTAGGLALWSTSLVEGAVRTNTTSWNAAYQPYVSKIIEVAKPNQVTEGGPMLLLQVDNEYSQTPAPNAEYFADLEAQYRSNGIVVPLTYNDPGERMQFVNGTGAPDLYGLDFYPNNFNCTPGALWNPVPTNFHEYHLETAPERPFFLPEFQGGSNDYWGGPGYERCRERVGPDFADVYYKNNWAANAKMHSIYMFYGGTSWGGITYPGAYMSYDYAGAIKETRVLWEKYDEMKRQAMFIRSSPSFRKTDWIGNTNQSDPQTLYGGVSLSGKDGNKTFATYLRNPDTGTGFVIARQLNGTSVDNVSFKLTIPSSRGPLNIPQHVPAISLNGRQSKVIVSDYTFGASGSLLYSTAPIFFAGTIGSRDVLFIYGESDQSHELSVDLRDRGTRANSKRASYTKSHNTSTTISISPQPGWKGLLTLWESSTQLILFADPTTAATFWAPAVRAPTKNTITGLESFWQFGTNTTVLVGGPYLVRNATLEDDGRLLAVRGDLNASVPLTIVAPESVKSVTWNGAHVSVRSTGAGVLSGHLYVSPKIKQVKVPQLKGWKYADSLPEVKDDYDDSKWVVADHTSTNITIPPAFGDGRVLYGCDYGFCENNIFWRGHFNATGSETGVNLTINGGTAFAASVWLNDAFLSTVFDLSAAGETNAFFSFPASALRPGEDNVLTILQDHMGNDEGQNQKSDRGIRGFALVGGAANFSTWKVQGKYGGYTGYPDKVRGLLNEGGLFAERAGWHLPGFPTQTANFTARDLSLGIPDGRAGVGFFTTTFGLNIPQDLDVMLSFEFDKGVPKTGEPYRALLFVNGWKFGKRVANVGPQARFPVPPGILNYRGTNTLGVALWAMEDTAVHPTLELVVEGIVQGGVGAISTNSPGWAPRPQA</sequence>
<reference evidence="11" key="1">
    <citation type="submission" date="2022-11" db="EMBL/GenBank/DDBJ databases">
        <title>Genome Sequence of Cubamyces cubensis.</title>
        <authorList>
            <person name="Buettner E."/>
        </authorList>
    </citation>
    <scope>NUCLEOTIDE SEQUENCE</scope>
    <source>
        <strain evidence="11">MPL-01</strain>
    </source>
</reference>
<evidence type="ECO:0000256" key="6">
    <source>
        <dbReference type="ARBA" id="ARBA00023180"/>
    </source>
</evidence>
<comment type="caution">
    <text evidence="11">The sequence shown here is derived from an EMBL/GenBank/DDBJ whole genome shotgun (WGS) entry which is preliminary data.</text>
</comment>
<feature type="signal peptide" evidence="9">
    <location>
        <begin position="1"/>
        <end position="27"/>
    </location>
</feature>
<feature type="chain" id="PRO_5042229834" description="beta-galactosidase" evidence="9">
    <location>
        <begin position="28"/>
        <end position="1018"/>
    </location>
</feature>
<dbReference type="Pfam" id="PF13364">
    <property type="entry name" value="BetaGal_ABD2"/>
    <property type="match status" value="2"/>
</dbReference>
<dbReference type="InterPro" id="IPR025300">
    <property type="entry name" value="BetaGal_jelly_roll_dom"/>
</dbReference>
<evidence type="ECO:0000256" key="5">
    <source>
        <dbReference type="ARBA" id="ARBA00022801"/>
    </source>
</evidence>
<evidence type="ECO:0000313" key="11">
    <source>
        <dbReference type="EMBL" id="KAJ8496275.1"/>
    </source>
</evidence>
<dbReference type="InterPro" id="IPR036833">
    <property type="entry name" value="BetaGal_dom3_sf"/>
</dbReference>
<dbReference type="InterPro" id="IPR008979">
    <property type="entry name" value="Galactose-bd-like_sf"/>
</dbReference>
<keyword evidence="6" id="KW-0325">Glycoprotein</keyword>